<accession>A0A926EK27</accession>
<organism evidence="2 3">
    <name type="scientific">Zhenhengia yiwuensis</name>
    <dbReference type="NCBI Taxonomy" id="2763666"/>
    <lineage>
        <taxon>Bacteria</taxon>
        <taxon>Bacillati</taxon>
        <taxon>Bacillota</taxon>
        <taxon>Clostridia</taxon>
        <taxon>Lachnospirales</taxon>
        <taxon>Lachnospiraceae</taxon>
        <taxon>Zhenhengia</taxon>
    </lineage>
</organism>
<keyword evidence="3" id="KW-1185">Reference proteome</keyword>
<dbReference type="EMBL" id="JACRSY010000038">
    <property type="protein sequence ID" value="MBC8581161.1"/>
    <property type="molecule type" value="Genomic_DNA"/>
</dbReference>
<gene>
    <name evidence="2" type="ORF">H8718_16710</name>
</gene>
<evidence type="ECO:0000313" key="2">
    <source>
        <dbReference type="EMBL" id="MBC8581161.1"/>
    </source>
</evidence>
<reference evidence="2" key="1">
    <citation type="submission" date="2020-08" db="EMBL/GenBank/DDBJ databases">
        <title>Genome public.</title>
        <authorList>
            <person name="Liu C."/>
            <person name="Sun Q."/>
        </authorList>
    </citation>
    <scope>NUCLEOTIDE SEQUENCE</scope>
    <source>
        <strain evidence="2">NSJ-12</strain>
    </source>
</reference>
<evidence type="ECO:0000256" key="1">
    <source>
        <dbReference type="SAM" id="Phobius"/>
    </source>
</evidence>
<dbReference type="AlphaFoldDB" id="A0A926EK27"/>
<name>A0A926EK27_9FIRM</name>
<keyword evidence="1" id="KW-0472">Membrane</keyword>
<dbReference type="Proteomes" id="UP000655830">
    <property type="component" value="Unassembled WGS sequence"/>
</dbReference>
<feature type="transmembrane region" description="Helical" evidence="1">
    <location>
        <begin position="7"/>
        <end position="25"/>
    </location>
</feature>
<dbReference type="RefSeq" id="WP_249333950.1">
    <property type="nucleotide sequence ID" value="NZ_JACRSY010000038.1"/>
</dbReference>
<keyword evidence="1" id="KW-1133">Transmembrane helix</keyword>
<keyword evidence="1" id="KW-0812">Transmembrane</keyword>
<protein>
    <submittedName>
        <fullName evidence="2">Uncharacterized protein</fullName>
    </submittedName>
</protein>
<proteinExistence type="predicted"/>
<evidence type="ECO:0000313" key="3">
    <source>
        <dbReference type="Proteomes" id="UP000655830"/>
    </source>
</evidence>
<sequence length="140" mass="16454">MKKNIGYMVIIISIIIIFMISNNYGNKPFEHLVADEIGDILLNTDFSDVSVRIEESEHIKVLSRLLKRIIIQEEERPNKYEVSMIHFTLNMKDGNKIQLSLCNPYLLIDGKSYKMKYGAGEQLRMLWYQYIQKSLVETYN</sequence>
<comment type="caution">
    <text evidence="2">The sequence shown here is derived from an EMBL/GenBank/DDBJ whole genome shotgun (WGS) entry which is preliminary data.</text>
</comment>